<name>A0A9Q0KUH9_9MAGN</name>
<dbReference type="OrthoDB" id="9985979at2759"/>
<dbReference type="PANTHER" id="PTHR31210:SF47">
    <property type="entry name" value="OS07G0564800 PROTEIN"/>
    <property type="match status" value="1"/>
</dbReference>
<protein>
    <submittedName>
        <fullName evidence="2">Uncharacterized protein</fullName>
    </submittedName>
</protein>
<dbReference type="PANTHER" id="PTHR31210">
    <property type="entry name" value="OS06G0731900 PROTEIN"/>
    <property type="match status" value="1"/>
</dbReference>
<organism evidence="2 3">
    <name type="scientific">Protea cynaroides</name>
    <dbReference type="NCBI Taxonomy" id="273540"/>
    <lineage>
        <taxon>Eukaryota</taxon>
        <taxon>Viridiplantae</taxon>
        <taxon>Streptophyta</taxon>
        <taxon>Embryophyta</taxon>
        <taxon>Tracheophyta</taxon>
        <taxon>Spermatophyta</taxon>
        <taxon>Magnoliopsida</taxon>
        <taxon>Proteales</taxon>
        <taxon>Proteaceae</taxon>
        <taxon>Protea</taxon>
    </lineage>
</organism>
<dbReference type="EMBL" id="JAMYWD010000003">
    <property type="protein sequence ID" value="KAJ4976931.1"/>
    <property type="molecule type" value="Genomic_DNA"/>
</dbReference>
<feature type="region of interest" description="Disordered" evidence="1">
    <location>
        <begin position="332"/>
        <end position="353"/>
    </location>
</feature>
<evidence type="ECO:0000256" key="1">
    <source>
        <dbReference type="SAM" id="MobiDB-lite"/>
    </source>
</evidence>
<reference evidence="2" key="1">
    <citation type="journal article" date="2023" name="Plant J.">
        <title>The genome of the king protea, Protea cynaroides.</title>
        <authorList>
            <person name="Chang J."/>
            <person name="Duong T.A."/>
            <person name="Schoeman C."/>
            <person name="Ma X."/>
            <person name="Roodt D."/>
            <person name="Barker N."/>
            <person name="Li Z."/>
            <person name="Van de Peer Y."/>
            <person name="Mizrachi E."/>
        </authorList>
    </citation>
    <scope>NUCLEOTIDE SEQUENCE</scope>
    <source>
        <tissue evidence="2">Young leaves</tissue>
    </source>
</reference>
<dbReference type="Pfam" id="PF05212">
    <property type="entry name" value="DUF707"/>
    <property type="match status" value="1"/>
</dbReference>
<evidence type="ECO:0000313" key="2">
    <source>
        <dbReference type="EMBL" id="KAJ4976931.1"/>
    </source>
</evidence>
<dbReference type="InterPro" id="IPR007877">
    <property type="entry name" value="DUF707"/>
</dbReference>
<feature type="compositionally biased region" description="Basic and acidic residues" evidence="1">
    <location>
        <begin position="335"/>
        <end position="349"/>
    </location>
</feature>
<keyword evidence="3" id="KW-1185">Reference proteome</keyword>
<evidence type="ECO:0000313" key="3">
    <source>
        <dbReference type="Proteomes" id="UP001141806"/>
    </source>
</evidence>
<accession>A0A9Q0KUH9</accession>
<proteinExistence type="predicted"/>
<comment type="caution">
    <text evidence="2">The sequence shown here is derived from an EMBL/GenBank/DDBJ whole genome shotgun (WGS) entry which is preliminary data.</text>
</comment>
<dbReference type="Proteomes" id="UP001141806">
    <property type="component" value="Unassembled WGS sequence"/>
</dbReference>
<gene>
    <name evidence="2" type="ORF">NE237_002037</name>
</gene>
<sequence length="402" mass="46917">MRVIKPWRWLSRSRNPSLDGGLRGFKMKPLPFMAIMCTLVVVIVYRTTNYQYQQAEMEDRLQYFGPVKDSEPASANVDYLPHGIVQENSDLELKPLWSTRHSRSKVDIRSHQSLLAIPAGIKQKQNVDTIVKKFFAENFTVILFHYDGNLDGWRDLEWNNKAIHIVALHQTKWWFAKRFLHPDVVSVYEYIFLWDEDLGVENFHPGRYLEVMKSEGLEISQPALDPNSTEIHHRITIRRRTDKAHRRVYETRGNVKCSDDSSEPPCTGFVEGMAPVFSRSAWRCTWHLIQNDLVHGWGMDMKLGYCAQGDRTKKVGVIDSEFIVHQGIKSLGGSSDRKTSKNANHENSIKRRGVPAVDVRSEIRRQSSSELRIFKERWDQAIKEDTKWTDPFKRSQKQFWER</sequence>
<dbReference type="AlphaFoldDB" id="A0A9Q0KUH9"/>